<feature type="transmembrane region" description="Helical" evidence="8">
    <location>
        <begin position="187"/>
        <end position="206"/>
    </location>
</feature>
<dbReference type="EMBL" id="CP061169">
    <property type="protein sequence ID" value="QPZ38992.1"/>
    <property type="molecule type" value="Genomic_DNA"/>
</dbReference>
<sequence>MQDNVQPENAGIQKVGISALIGSAIEWYDFYIYGTAAALVFGTQYFPSFSPVAGTLAAFATFAVGFIARPIGAIIFGHFGDRVGRKNTLVLTLLIMGCATVLIGAVPNYSTIGVWAPIALTAIRFIQGFAVGGEWGGATTMVVEHSPRKKRGFYGGLPQMGVPIGLVLSTAVFSAVSALPDDDFMSWGWRIPFFLSALLILVGLLIRVKIEETPTFAEMAKAGGKAKIPFKEALVHGWKEILLTAALYLGHGVLFYVITVFVLSYGTSELGLPESLLLTCVMIAAGLEILLVPAFGALSDKLGRRTVYIAGAVGAIVMAFPFFAVLETGSPILIGAITILVITLCHAAMYGPIAAWYAEMFGPSVRYTGTSIGYQIGGAISGFAPMIAGVLVGTTGGASWPLGLMWMIAVGIGIAAALIAKETRGVSLTAKSHPSDSSATEGVEVENVESL</sequence>
<evidence type="ECO:0000256" key="6">
    <source>
        <dbReference type="ARBA" id="ARBA00023136"/>
    </source>
</evidence>
<reference evidence="10 11" key="1">
    <citation type="submission" date="2020-12" db="EMBL/GenBank/DDBJ databases">
        <title>Microbacterium sp. HY060.</title>
        <authorList>
            <person name="Zhou J."/>
        </authorList>
    </citation>
    <scope>NUCLEOTIDE SEQUENCE [LARGE SCALE GENOMIC DNA]</scope>
    <source>
        <strain evidence="10 11">HY60</strain>
    </source>
</reference>
<evidence type="ECO:0000313" key="11">
    <source>
        <dbReference type="Proteomes" id="UP000662814"/>
    </source>
</evidence>
<keyword evidence="3" id="KW-1003">Cell membrane</keyword>
<dbReference type="Gene3D" id="1.20.1250.20">
    <property type="entry name" value="MFS general substrate transporter like domains"/>
    <property type="match status" value="2"/>
</dbReference>
<dbReference type="Proteomes" id="UP000662814">
    <property type="component" value="Chromosome"/>
</dbReference>
<evidence type="ECO:0000256" key="2">
    <source>
        <dbReference type="ARBA" id="ARBA00022448"/>
    </source>
</evidence>
<organism evidence="10 11">
    <name type="scientific">Paramicrobacterium chengjingii</name>
    <dbReference type="NCBI Taxonomy" id="2769067"/>
    <lineage>
        <taxon>Bacteria</taxon>
        <taxon>Bacillati</taxon>
        <taxon>Actinomycetota</taxon>
        <taxon>Actinomycetes</taxon>
        <taxon>Micrococcales</taxon>
        <taxon>Microbacteriaceae</taxon>
        <taxon>Paramicrobacterium</taxon>
    </lineage>
</organism>
<proteinExistence type="predicted"/>
<dbReference type="PROSITE" id="PS50850">
    <property type="entry name" value="MFS"/>
    <property type="match status" value="1"/>
</dbReference>
<feature type="transmembrane region" description="Helical" evidence="8">
    <location>
        <begin position="112"/>
        <end position="132"/>
    </location>
</feature>
<dbReference type="Pfam" id="PF07690">
    <property type="entry name" value="MFS_1"/>
    <property type="match status" value="1"/>
</dbReference>
<evidence type="ECO:0000256" key="7">
    <source>
        <dbReference type="SAM" id="MobiDB-lite"/>
    </source>
</evidence>
<feature type="transmembrane region" description="Helical" evidence="8">
    <location>
        <begin position="153"/>
        <end position="175"/>
    </location>
</feature>
<feature type="transmembrane region" description="Helical" evidence="8">
    <location>
        <begin position="307"/>
        <end position="326"/>
    </location>
</feature>
<name>A0ABX6YJM5_9MICO</name>
<keyword evidence="6 8" id="KW-0472">Membrane</keyword>
<dbReference type="RefSeq" id="WP_166984965.1">
    <property type="nucleotide sequence ID" value="NZ_CP061169.1"/>
</dbReference>
<feature type="transmembrane region" description="Helical" evidence="8">
    <location>
        <begin position="30"/>
        <end position="46"/>
    </location>
</feature>
<dbReference type="CDD" id="cd17369">
    <property type="entry name" value="MFS_ShiA_like"/>
    <property type="match status" value="1"/>
</dbReference>
<keyword evidence="5 8" id="KW-1133">Transmembrane helix</keyword>
<feature type="transmembrane region" description="Helical" evidence="8">
    <location>
        <begin position="241"/>
        <end position="263"/>
    </location>
</feature>
<evidence type="ECO:0000256" key="4">
    <source>
        <dbReference type="ARBA" id="ARBA00022692"/>
    </source>
</evidence>
<dbReference type="InterPro" id="IPR036259">
    <property type="entry name" value="MFS_trans_sf"/>
</dbReference>
<gene>
    <name evidence="10" type="ORF">HCR76_02515</name>
</gene>
<accession>A0ABX6YJM5</accession>
<keyword evidence="2" id="KW-0813">Transport</keyword>
<feature type="transmembrane region" description="Helical" evidence="8">
    <location>
        <begin position="332"/>
        <end position="351"/>
    </location>
</feature>
<feature type="transmembrane region" description="Helical" evidence="8">
    <location>
        <begin position="275"/>
        <end position="295"/>
    </location>
</feature>
<evidence type="ECO:0000256" key="5">
    <source>
        <dbReference type="ARBA" id="ARBA00022989"/>
    </source>
</evidence>
<dbReference type="InterPro" id="IPR011701">
    <property type="entry name" value="MFS"/>
</dbReference>
<feature type="transmembrane region" description="Helical" evidence="8">
    <location>
        <begin position="52"/>
        <end position="76"/>
    </location>
</feature>
<evidence type="ECO:0000256" key="1">
    <source>
        <dbReference type="ARBA" id="ARBA00004651"/>
    </source>
</evidence>
<feature type="transmembrane region" description="Helical" evidence="8">
    <location>
        <begin position="398"/>
        <end position="420"/>
    </location>
</feature>
<feature type="transmembrane region" description="Helical" evidence="8">
    <location>
        <begin position="372"/>
        <end position="392"/>
    </location>
</feature>
<evidence type="ECO:0000313" key="10">
    <source>
        <dbReference type="EMBL" id="QPZ38992.1"/>
    </source>
</evidence>
<protein>
    <submittedName>
        <fullName evidence="10">MHS family MFS transporter</fullName>
    </submittedName>
</protein>
<dbReference type="PANTHER" id="PTHR43045">
    <property type="entry name" value="SHIKIMATE TRANSPORTER"/>
    <property type="match status" value="1"/>
</dbReference>
<keyword evidence="11" id="KW-1185">Reference proteome</keyword>
<dbReference type="SUPFAM" id="SSF103473">
    <property type="entry name" value="MFS general substrate transporter"/>
    <property type="match status" value="1"/>
</dbReference>
<dbReference type="InterPro" id="IPR020846">
    <property type="entry name" value="MFS_dom"/>
</dbReference>
<feature type="compositionally biased region" description="Polar residues" evidence="7">
    <location>
        <begin position="430"/>
        <end position="440"/>
    </location>
</feature>
<dbReference type="PANTHER" id="PTHR43045:SF1">
    <property type="entry name" value="SHIKIMATE TRANSPORTER"/>
    <property type="match status" value="1"/>
</dbReference>
<feature type="transmembrane region" description="Helical" evidence="8">
    <location>
        <begin position="88"/>
        <end position="106"/>
    </location>
</feature>
<comment type="subcellular location">
    <subcellularLocation>
        <location evidence="1">Cell membrane</location>
        <topology evidence="1">Multi-pass membrane protein</topology>
    </subcellularLocation>
</comment>
<keyword evidence="4 8" id="KW-0812">Transmembrane</keyword>
<feature type="region of interest" description="Disordered" evidence="7">
    <location>
        <begin position="430"/>
        <end position="451"/>
    </location>
</feature>
<evidence type="ECO:0000259" key="9">
    <source>
        <dbReference type="PROSITE" id="PS50850"/>
    </source>
</evidence>
<evidence type="ECO:0000256" key="8">
    <source>
        <dbReference type="SAM" id="Phobius"/>
    </source>
</evidence>
<evidence type="ECO:0000256" key="3">
    <source>
        <dbReference type="ARBA" id="ARBA00022475"/>
    </source>
</evidence>
<feature type="domain" description="Major facilitator superfamily (MFS) profile" evidence="9">
    <location>
        <begin position="15"/>
        <end position="424"/>
    </location>
</feature>